<sequence length="77" mass="8802">MVLGEFGSDSAKALWRARKETERLNFDRLVADSAEITKDAEALIDKAWSFLYLDSHHQMNVVDNAVVFSILREFLSL</sequence>
<dbReference type="EMBL" id="LT960612">
    <property type="protein sequence ID" value="SON51647.1"/>
    <property type="molecule type" value="Genomic_DNA"/>
</dbReference>
<dbReference type="AlphaFoldDB" id="A0A2N8ZIC7"/>
<reference evidence="1 2" key="1">
    <citation type="submission" date="2017-10" db="EMBL/GenBank/DDBJ databases">
        <authorList>
            <person name="Banno H."/>
            <person name="Chua N.-H."/>
        </authorList>
    </citation>
    <scope>NUCLEOTIDE SEQUENCE [LARGE SCALE GENOMIC DNA]</scope>
    <source>
        <strain evidence="1">Vibrio tapetis CECT4600</strain>
    </source>
</reference>
<evidence type="ECO:0000313" key="1">
    <source>
        <dbReference type="EMBL" id="SON51647.1"/>
    </source>
</evidence>
<organism evidence="1 2">
    <name type="scientific">Vibrio tapetis subsp. tapetis</name>
    <dbReference type="NCBI Taxonomy" id="1671868"/>
    <lineage>
        <taxon>Bacteria</taxon>
        <taxon>Pseudomonadati</taxon>
        <taxon>Pseudomonadota</taxon>
        <taxon>Gammaproteobacteria</taxon>
        <taxon>Vibrionales</taxon>
        <taxon>Vibrionaceae</taxon>
        <taxon>Vibrio</taxon>
    </lineage>
</organism>
<dbReference type="InterPro" id="IPR036282">
    <property type="entry name" value="Glutathione-S-Trfase_C_sf"/>
</dbReference>
<gene>
    <name evidence="1" type="ORF">VTAP4600_B0036</name>
</gene>
<proteinExistence type="predicted"/>
<keyword evidence="2" id="KW-1185">Reference proteome</keyword>
<dbReference type="Gene3D" id="1.20.1050.10">
    <property type="match status" value="1"/>
</dbReference>
<dbReference type="SUPFAM" id="SSF47616">
    <property type="entry name" value="GST C-terminal domain-like"/>
    <property type="match status" value="1"/>
</dbReference>
<dbReference type="Proteomes" id="UP000235828">
    <property type="component" value="Chromosome B"/>
</dbReference>
<protein>
    <submittedName>
        <fullName evidence="1">Glutaredoxin 2</fullName>
    </submittedName>
</protein>
<name>A0A2N8ZIC7_9VIBR</name>
<dbReference type="KEGG" id="vta:B0036"/>
<accession>A0A2N8ZIC7</accession>
<evidence type="ECO:0000313" key="2">
    <source>
        <dbReference type="Proteomes" id="UP000235828"/>
    </source>
</evidence>